<dbReference type="InterPro" id="IPR036734">
    <property type="entry name" value="Neur_chan_lig-bd_sf"/>
</dbReference>
<dbReference type="SUPFAM" id="SSF90112">
    <property type="entry name" value="Neurotransmitter-gated ion-channel transmembrane pore"/>
    <property type="match status" value="1"/>
</dbReference>
<dbReference type="SUPFAM" id="SSF63712">
    <property type="entry name" value="Nicotinic receptor ligand binding domain-like"/>
    <property type="match status" value="1"/>
</dbReference>
<feature type="transmembrane region" description="Helical" evidence="5">
    <location>
        <begin position="224"/>
        <end position="241"/>
    </location>
</feature>
<feature type="transmembrane region" description="Helical" evidence="5">
    <location>
        <begin position="129"/>
        <end position="150"/>
    </location>
</feature>
<sequence>MHYIPRADTENGARNALVVIVYDGTIHWVPHRVYRSSCSIDVTNFPFDEQQCHMWFGSWTHTLPDIDMQLSFNGGIDLSTFQSDYKDSCEWDIISSEAERKLLPPDDPKPIAVMSFTLVLRRKRVFSSYILTLPCIILAVLTLVVFWLPADRPDRTSLAMNLLTSFLLLLLILVEAAPPTASSVPLLGIYYCFNMVIITVSIFLSTLVINISKAGQKGRPPPRWLRIIVLRFLAKLVFLFPEGCRKHYGIKKSCYCCGESNRRGASRDEQGEPISPCDTNYFLPEVQRLMVGNSEVASDFGRSFTKNKDEQQAQFSTNQYANVHVMIDDVHRSLHAIVQAITAQDLQVSRARCISTEWQNIGNVLDRFFFCLYVAVIIGSLITLSPKPQNTTFFWQDP</sequence>
<evidence type="ECO:0000256" key="5">
    <source>
        <dbReference type="SAM" id="Phobius"/>
    </source>
</evidence>
<dbReference type="InterPro" id="IPR006202">
    <property type="entry name" value="Neur_chan_lig-bd"/>
</dbReference>
<feature type="transmembrane region" description="Helical" evidence="5">
    <location>
        <begin position="156"/>
        <end position="177"/>
    </location>
</feature>
<evidence type="ECO:0000313" key="8">
    <source>
        <dbReference type="EMBL" id="KAK2155889.1"/>
    </source>
</evidence>
<name>A0AAD9N6F2_9ANNE</name>
<reference evidence="8" key="1">
    <citation type="journal article" date="2023" name="Mol. Biol. Evol.">
        <title>Third-Generation Sequencing Reveals the Adaptive Role of the Epigenome in Three Deep-Sea Polychaetes.</title>
        <authorList>
            <person name="Perez M."/>
            <person name="Aroh O."/>
            <person name="Sun Y."/>
            <person name="Lan Y."/>
            <person name="Juniper S.K."/>
            <person name="Young C.R."/>
            <person name="Angers B."/>
            <person name="Qian P.Y."/>
        </authorList>
    </citation>
    <scope>NUCLEOTIDE SEQUENCE</scope>
    <source>
        <strain evidence="8">P08H-3</strain>
    </source>
</reference>
<evidence type="ECO:0000256" key="1">
    <source>
        <dbReference type="ARBA" id="ARBA00004141"/>
    </source>
</evidence>
<dbReference type="InterPro" id="IPR018000">
    <property type="entry name" value="Neurotransmitter_ion_chnl_CS"/>
</dbReference>
<dbReference type="Proteomes" id="UP001208570">
    <property type="component" value="Unassembled WGS sequence"/>
</dbReference>
<evidence type="ECO:0000256" key="4">
    <source>
        <dbReference type="ARBA" id="ARBA00023136"/>
    </source>
</evidence>
<dbReference type="InterPro" id="IPR006029">
    <property type="entry name" value="Neurotrans-gated_channel_TM"/>
</dbReference>
<dbReference type="InterPro" id="IPR006201">
    <property type="entry name" value="Neur_channel"/>
</dbReference>
<dbReference type="Pfam" id="PF02931">
    <property type="entry name" value="Neur_chan_LBD"/>
    <property type="match status" value="1"/>
</dbReference>
<comment type="caution">
    <text evidence="8">The sequence shown here is derived from an EMBL/GenBank/DDBJ whole genome shotgun (WGS) entry which is preliminary data.</text>
</comment>
<evidence type="ECO:0000256" key="3">
    <source>
        <dbReference type="ARBA" id="ARBA00022989"/>
    </source>
</evidence>
<keyword evidence="4 5" id="KW-0472">Membrane</keyword>
<gene>
    <name evidence="8" type="ORF">LSH36_228g04000</name>
</gene>
<dbReference type="InterPro" id="IPR038050">
    <property type="entry name" value="Neuro_actylchol_rec"/>
</dbReference>
<dbReference type="AlphaFoldDB" id="A0AAD9N6F2"/>
<dbReference type="CDD" id="cd19051">
    <property type="entry name" value="LGIC_TM_cation"/>
    <property type="match status" value="1"/>
</dbReference>
<feature type="transmembrane region" description="Helical" evidence="5">
    <location>
        <begin position="368"/>
        <end position="385"/>
    </location>
</feature>
<dbReference type="PANTHER" id="PTHR18945">
    <property type="entry name" value="NEUROTRANSMITTER GATED ION CHANNEL"/>
    <property type="match status" value="1"/>
</dbReference>
<accession>A0AAD9N6F2</accession>
<organism evidence="8 9">
    <name type="scientific">Paralvinella palmiformis</name>
    <dbReference type="NCBI Taxonomy" id="53620"/>
    <lineage>
        <taxon>Eukaryota</taxon>
        <taxon>Metazoa</taxon>
        <taxon>Spiralia</taxon>
        <taxon>Lophotrochozoa</taxon>
        <taxon>Annelida</taxon>
        <taxon>Polychaeta</taxon>
        <taxon>Sedentaria</taxon>
        <taxon>Canalipalpata</taxon>
        <taxon>Terebellida</taxon>
        <taxon>Terebelliformia</taxon>
        <taxon>Alvinellidae</taxon>
        <taxon>Paralvinella</taxon>
    </lineage>
</organism>
<dbReference type="EMBL" id="JAODUP010000228">
    <property type="protein sequence ID" value="KAK2155889.1"/>
    <property type="molecule type" value="Genomic_DNA"/>
</dbReference>
<feature type="domain" description="Neurotransmitter-gated ion-channel ligand-binding" evidence="6">
    <location>
        <begin position="13"/>
        <end position="123"/>
    </location>
</feature>
<evidence type="ECO:0000313" key="9">
    <source>
        <dbReference type="Proteomes" id="UP001208570"/>
    </source>
</evidence>
<evidence type="ECO:0000259" key="7">
    <source>
        <dbReference type="Pfam" id="PF02932"/>
    </source>
</evidence>
<evidence type="ECO:0000256" key="2">
    <source>
        <dbReference type="ARBA" id="ARBA00022692"/>
    </source>
</evidence>
<keyword evidence="9" id="KW-1185">Reference proteome</keyword>
<dbReference type="GO" id="GO:0016020">
    <property type="term" value="C:membrane"/>
    <property type="evidence" value="ECO:0007669"/>
    <property type="project" value="UniProtKB-SubCell"/>
</dbReference>
<dbReference type="Pfam" id="PF02932">
    <property type="entry name" value="Neur_chan_memb"/>
    <property type="match status" value="1"/>
</dbReference>
<protein>
    <submittedName>
        <fullName evidence="8">Uncharacterized protein</fullName>
    </submittedName>
</protein>
<feature type="transmembrane region" description="Helical" evidence="5">
    <location>
        <begin position="189"/>
        <end position="212"/>
    </location>
</feature>
<keyword evidence="3 5" id="KW-1133">Transmembrane helix</keyword>
<keyword evidence="2 5" id="KW-0812">Transmembrane</keyword>
<proteinExistence type="predicted"/>
<dbReference type="Gene3D" id="1.20.58.390">
    <property type="entry name" value="Neurotransmitter-gated ion-channel transmembrane domain"/>
    <property type="match status" value="1"/>
</dbReference>
<dbReference type="PROSITE" id="PS00236">
    <property type="entry name" value="NEUROTR_ION_CHANNEL"/>
    <property type="match status" value="1"/>
</dbReference>
<dbReference type="Gene3D" id="2.70.170.10">
    <property type="entry name" value="Neurotransmitter-gated ion-channel ligand-binding domain"/>
    <property type="match status" value="1"/>
</dbReference>
<dbReference type="InterPro" id="IPR036719">
    <property type="entry name" value="Neuro-gated_channel_TM_sf"/>
</dbReference>
<evidence type="ECO:0000259" key="6">
    <source>
        <dbReference type="Pfam" id="PF02931"/>
    </source>
</evidence>
<dbReference type="GO" id="GO:0004888">
    <property type="term" value="F:transmembrane signaling receptor activity"/>
    <property type="evidence" value="ECO:0007669"/>
    <property type="project" value="InterPro"/>
</dbReference>
<dbReference type="GO" id="GO:0005230">
    <property type="term" value="F:extracellular ligand-gated monoatomic ion channel activity"/>
    <property type="evidence" value="ECO:0007669"/>
    <property type="project" value="InterPro"/>
</dbReference>
<comment type="subcellular location">
    <subcellularLocation>
        <location evidence="1">Membrane</location>
        <topology evidence="1">Multi-pass membrane protein</topology>
    </subcellularLocation>
</comment>
<feature type="domain" description="Neurotransmitter-gated ion-channel transmembrane" evidence="7">
    <location>
        <begin position="133"/>
        <end position="380"/>
    </location>
</feature>